<dbReference type="InterPro" id="IPR036452">
    <property type="entry name" value="Ribo_hydro-like"/>
</dbReference>
<reference evidence="11" key="1">
    <citation type="journal article" date="2017" name="Nat. Microbiol.">
        <title>Global analysis of biosynthetic gene clusters reveals vast potential of secondary metabolite production in Penicillium species.</title>
        <authorList>
            <person name="Nielsen J.C."/>
            <person name="Grijseels S."/>
            <person name="Prigent S."/>
            <person name="Ji B."/>
            <person name="Dainat J."/>
            <person name="Nielsen K.F."/>
            <person name="Frisvad J.C."/>
            <person name="Workman M."/>
            <person name="Nielsen J."/>
        </authorList>
    </citation>
    <scope>NUCLEOTIDE SEQUENCE [LARGE SCALE GENOMIC DNA]</scope>
    <source>
        <strain evidence="11">IBT 24891</strain>
    </source>
</reference>
<feature type="domain" description="PB1" evidence="9">
    <location>
        <begin position="919"/>
        <end position="1005"/>
    </location>
</feature>
<feature type="region of interest" description="Disordered" evidence="8">
    <location>
        <begin position="680"/>
        <end position="915"/>
    </location>
</feature>
<dbReference type="EMBL" id="MLKD01000001">
    <property type="protein sequence ID" value="OQE31283.1"/>
    <property type="molecule type" value="Genomic_DNA"/>
</dbReference>
<evidence type="ECO:0000313" key="10">
    <source>
        <dbReference type="EMBL" id="OQE31283.1"/>
    </source>
</evidence>
<keyword evidence="11" id="KW-1185">Reference proteome</keyword>
<dbReference type="GO" id="GO:0005737">
    <property type="term" value="C:cytoplasm"/>
    <property type="evidence" value="ECO:0007669"/>
    <property type="project" value="UniProtKB-SubCell"/>
</dbReference>
<dbReference type="PANTHER" id="PTHR15175">
    <property type="entry name" value="NEUTROPHIL CYTOSOLIC FACTOR 2, NEUTROPHIL NADPH OXIDASE FACTOR 2"/>
    <property type="match status" value="1"/>
</dbReference>
<evidence type="ECO:0000256" key="6">
    <source>
        <dbReference type="ARBA" id="ARBA00022803"/>
    </source>
</evidence>
<feature type="compositionally biased region" description="Polar residues" evidence="8">
    <location>
        <begin position="742"/>
        <end position="752"/>
    </location>
</feature>
<dbReference type="FunFam" id="1.25.40.10:FF:000017">
    <property type="entry name" value="NADPH oxidase regulator NoxR"/>
    <property type="match status" value="1"/>
</dbReference>
<dbReference type="OrthoDB" id="9450131at2759"/>
<dbReference type="Gene3D" id="1.25.40.10">
    <property type="entry name" value="Tetratricopeptide repeat domain"/>
    <property type="match status" value="1"/>
</dbReference>
<keyword evidence="5" id="KW-0677">Repeat</keyword>
<comment type="subcellular location">
    <subcellularLocation>
        <location evidence="1">Cytoplasm</location>
    </subcellularLocation>
</comment>
<dbReference type="Gene3D" id="3.10.20.90">
    <property type="entry name" value="Phosphatidylinositol 3-kinase Catalytic Subunit, Chain A, domain 1"/>
    <property type="match status" value="1"/>
</dbReference>
<feature type="compositionally biased region" description="Low complexity" evidence="8">
    <location>
        <begin position="822"/>
        <end position="831"/>
    </location>
</feature>
<dbReference type="SUPFAM" id="SSF54277">
    <property type="entry name" value="CAD &amp; PB1 domains"/>
    <property type="match status" value="1"/>
</dbReference>
<evidence type="ECO:0000256" key="5">
    <source>
        <dbReference type="ARBA" id="ARBA00022737"/>
    </source>
</evidence>
<dbReference type="InterPro" id="IPR034892">
    <property type="entry name" value="PB1_NoxR"/>
</dbReference>
<evidence type="ECO:0000256" key="4">
    <source>
        <dbReference type="ARBA" id="ARBA00022490"/>
    </source>
</evidence>
<dbReference type="CDD" id="cd06408">
    <property type="entry name" value="PB1_NoxR"/>
    <property type="match status" value="1"/>
</dbReference>
<keyword evidence="4" id="KW-0963">Cytoplasm</keyword>
<comment type="similarity">
    <text evidence="2">Belongs to the NCF2/NOXA1 family.</text>
</comment>
<organism evidence="10 11">
    <name type="scientific">Penicillium steckii</name>
    <dbReference type="NCBI Taxonomy" id="303698"/>
    <lineage>
        <taxon>Eukaryota</taxon>
        <taxon>Fungi</taxon>
        <taxon>Dikarya</taxon>
        <taxon>Ascomycota</taxon>
        <taxon>Pezizomycotina</taxon>
        <taxon>Eurotiomycetes</taxon>
        <taxon>Eurotiomycetidae</taxon>
        <taxon>Eurotiales</taxon>
        <taxon>Aspergillaceae</taxon>
        <taxon>Penicillium</taxon>
    </lineage>
</organism>
<dbReference type="InterPro" id="IPR051864">
    <property type="entry name" value="NCF2_NOXA1"/>
</dbReference>
<dbReference type="InterPro" id="IPR011483">
    <property type="entry name" value="Sde182_NH-like"/>
</dbReference>
<feature type="compositionally biased region" description="Polar residues" evidence="8">
    <location>
        <begin position="709"/>
        <end position="721"/>
    </location>
</feature>
<evidence type="ECO:0000256" key="3">
    <source>
        <dbReference type="ARBA" id="ARBA00022443"/>
    </source>
</evidence>
<proteinExistence type="inferred from homology"/>
<keyword evidence="6 7" id="KW-0802">TPR repeat</keyword>
<dbReference type="InterPro" id="IPR011990">
    <property type="entry name" value="TPR-like_helical_dom_sf"/>
</dbReference>
<gene>
    <name evidence="10" type="ORF">PENSTE_c001G01000</name>
</gene>
<dbReference type="SMART" id="SM00028">
    <property type="entry name" value="TPR"/>
    <property type="match status" value="3"/>
</dbReference>
<evidence type="ECO:0000313" key="11">
    <source>
        <dbReference type="Proteomes" id="UP000191285"/>
    </source>
</evidence>
<name>A0A1V6U0C1_9EURO</name>
<dbReference type="PROSITE" id="PS50005">
    <property type="entry name" value="TPR"/>
    <property type="match status" value="1"/>
</dbReference>
<dbReference type="GO" id="GO:0016799">
    <property type="term" value="F:hydrolase activity, hydrolyzing N-glycosyl compounds"/>
    <property type="evidence" value="ECO:0007669"/>
    <property type="project" value="InterPro"/>
</dbReference>
<dbReference type="Gene3D" id="3.90.245.10">
    <property type="entry name" value="Ribonucleoside hydrolase-like"/>
    <property type="match status" value="1"/>
</dbReference>
<evidence type="ECO:0000256" key="7">
    <source>
        <dbReference type="PROSITE-ProRule" id="PRU00339"/>
    </source>
</evidence>
<dbReference type="Pfam" id="PF07632">
    <property type="entry name" value="Sde182_NH-like"/>
    <property type="match status" value="1"/>
</dbReference>
<dbReference type="PANTHER" id="PTHR15175:SF0">
    <property type="entry name" value="SH3 DOMAIN-CONTAINING PROTEIN C23A1.17"/>
    <property type="match status" value="1"/>
</dbReference>
<comment type="caution">
    <text evidence="10">The sequence shown here is derived from an EMBL/GenBank/DDBJ whole genome shotgun (WGS) entry which is preliminary data.</text>
</comment>
<feature type="compositionally biased region" description="Polar residues" evidence="8">
    <location>
        <begin position="832"/>
        <end position="842"/>
    </location>
</feature>
<feature type="compositionally biased region" description="Basic residues" evidence="8">
    <location>
        <begin position="898"/>
        <end position="912"/>
    </location>
</feature>
<dbReference type="SUPFAM" id="SSF48452">
    <property type="entry name" value="TPR-like"/>
    <property type="match status" value="1"/>
</dbReference>
<dbReference type="Proteomes" id="UP000191285">
    <property type="component" value="Unassembled WGS sequence"/>
</dbReference>
<evidence type="ECO:0000256" key="8">
    <source>
        <dbReference type="SAM" id="MobiDB-lite"/>
    </source>
</evidence>
<protein>
    <recommendedName>
        <fullName evidence="9">PB1 domain-containing protein</fullName>
    </recommendedName>
</protein>
<dbReference type="InterPro" id="IPR019734">
    <property type="entry name" value="TPR_rpt"/>
</dbReference>
<evidence type="ECO:0000259" key="9">
    <source>
        <dbReference type="SMART" id="SM00666"/>
    </source>
</evidence>
<evidence type="ECO:0000256" key="1">
    <source>
        <dbReference type="ARBA" id="ARBA00004496"/>
    </source>
</evidence>
<keyword evidence="3" id="KW-0728">SH3 domain</keyword>
<feature type="compositionally biased region" description="Low complexity" evidence="8">
    <location>
        <begin position="722"/>
        <end position="731"/>
    </location>
</feature>
<dbReference type="Pfam" id="PF00515">
    <property type="entry name" value="TPR_1"/>
    <property type="match status" value="1"/>
</dbReference>
<dbReference type="InterPro" id="IPR000270">
    <property type="entry name" value="PB1_dom"/>
</dbReference>
<sequence length="1008" mass="113471">MVDLTTLTTFPSKPRIFILTDMLNEPDDSQSLVRYLLYANEFDTRGICATTSTWLRSETHPEEIRRIITAYGKVVKNLNSHVHPDFQYQSAEELLEMVTSGPAVYGKKALQEPLSPGAQRLLAALQESSEPLYVPVWGGVNTLAQALKFLSETSSKKEAATMRARLRVYTISDQDNSGPWIRATFPDIFYVVSAHGWNQYSQGSWLGMNAGAGEGVDNTKVLNPWLRKHIQVGDFGAEAYPPVKFGMEGDTPSFLWLVQNGLNHRDRIDWGGWGGRYTRPQADSDLDNGIDMNHFHNASDFGVLGLDGKRYSDHKTTIWRWRDAVQDDFAARMQWTLTDQFSEAGHPPVVDINSHTGVDPLVIKVQPGEVHKLDASGTYNPDHGHSKADLEYVWMLYGDVNGFHFFGNGPEVKIEATEKASEGIQLDESAAGFLNHTRASQVQEIETWVQALDAYDNQEFEESLRFFDQIADTSKILFNCGVIYATLGEHDKAVQCYQRAVSLDRYLAIAYFQQGVSNFLLGDFEEALANFNDTLLYLRGNTSIDYEQLGLKFRLFSCEVLFNRGLCYIYLRQMEPGMQDLKFAAQEKVSPDHDVIDDAINENADGYTVFSIPVGVLYRPNAAKVKNLKTKDYLGKARLVAASDRNQSADHQWRPMVIDKAALEEREGVSWGATNLVHKGITSRTRQHSEPPLNRNVFPPTPPPEDRSVSNGSTAQGPSHTRSSSLRSARPPRLDLERTGASLEQQSATQPPRTEKPRIGTTRTASEPRGPSTRHQNMRGFGQDPSRTFSRETGGHRRNLSDTSFPEPQYLQPQYGQPDIYSNSNSNNNNNYASPQSHSSSGWGRGPRYQPPQYIDEEDEYGSDVCDGEPLKEGGFEMVIGAPFPGEPGSSTSPMQQRRTRSPTRFSRRANSRRPEVRRFRTKVHAPDDIRYIMIGPTVDFAEFETKIREKFGFQCPLKMKVQDDGDMITMVDQEDLDLLLSSAREVARREGSEMGKMEVWVEERSMI</sequence>
<dbReference type="STRING" id="303698.A0A1V6U0C1"/>
<accession>A0A1V6U0C1</accession>
<feature type="repeat" description="TPR" evidence="7">
    <location>
        <begin position="474"/>
        <end position="507"/>
    </location>
</feature>
<dbReference type="SMART" id="SM00666">
    <property type="entry name" value="PB1"/>
    <property type="match status" value="1"/>
</dbReference>
<evidence type="ECO:0000256" key="2">
    <source>
        <dbReference type="ARBA" id="ARBA00008051"/>
    </source>
</evidence>
<feature type="compositionally biased region" description="Polar residues" evidence="8">
    <location>
        <begin position="801"/>
        <end position="815"/>
    </location>
</feature>
<dbReference type="AlphaFoldDB" id="A0A1V6U0C1"/>